<proteinExistence type="predicted"/>
<organism evidence="1 2">
    <name type="scientific">Wuchereria bancrofti</name>
    <dbReference type="NCBI Taxonomy" id="6293"/>
    <lineage>
        <taxon>Eukaryota</taxon>
        <taxon>Metazoa</taxon>
        <taxon>Ecdysozoa</taxon>
        <taxon>Nematoda</taxon>
        <taxon>Chromadorea</taxon>
        <taxon>Rhabditida</taxon>
        <taxon>Spirurina</taxon>
        <taxon>Spiruromorpha</taxon>
        <taxon>Filarioidea</taxon>
        <taxon>Onchocercidae</taxon>
        <taxon>Wuchereria</taxon>
    </lineage>
</organism>
<gene>
    <name evidence="1" type="ORF">WUBG_12942</name>
</gene>
<dbReference type="EMBL" id="ADBV01009496">
    <property type="protein sequence ID" value="EJW76150.1"/>
    <property type="molecule type" value="Genomic_DNA"/>
</dbReference>
<accession>J9APA9</accession>
<evidence type="ECO:0000313" key="2">
    <source>
        <dbReference type="Proteomes" id="UP000004810"/>
    </source>
</evidence>
<dbReference type="AlphaFoldDB" id="J9APA9"/>
<evidence type="ECO:0000313" key="1">
    <source>
        <dbReference type="EMBL" id="EJW76150.1"/>
    </source>
</evidence>
<comment type="caution">
    <text evidence="1">The sequence shown here is derived from an EMBL/GenBank/DDBJ whole genome shotgun (WGS) entry which is preliminary data.</text>
</comment>
<dbReference type="Proteomes" id="UP000004810">
    <property type="component" value="Unassembled WGS sequence"/>
</dbReference>
<sequence length="84" mass="8992">MGVLAWVLRLFLELHDNPENVPRAVIELQAPSPFGSNLLQLMFADGGVTLRAEKTGCQGGDILLESCESASSTEECPFVGRTSA</sequence>
<name>J9APA9_WUCBA</name>
<reference evidence="2" key="1">
    <citation type="submission" date="2012-08" db="EMBL/GenBank/DDBJ databases">
        <title>The Genome Sequence of Wuchereria bancrofti.</title>
        <authorList>
            <person name="Nutman T.B."/>
            <person name="Fink D.L."/>
            <person name="Russ C."/>
            <person name="Young S."/>
            <person name="Zeng Q."/>
            <person name="Koehrsen M."/>
            <person name="Alvarado L."/>
            <person name="Berlin A."/>
            <person name="Chapman S.B."/>
            <person name="Chen Z."/>
            <person name="Freedman E."/>
            <person name="Gellesch M."/>
            <person name="Goldberg J."/>
            <person name="Griggs A."/>
            <person name="Gujja S."/>
            <person name="Heilman E.R."/>
            <person name="Heiman D."/>
            <person name="Hepburn T."/>
            <person name="Howarth C."/>
            <person name="Jen D."/>
            <person name="Larson L."/>
            <person name="Lewis B."/>
            <person name="Mehta T."/>
            <person name="Park D."/>
            <person name="Pearson M."/>
            <person name="Roberts A."/>
            <person name="Saif S."/>
            <person name="Shea T."/>
            <person name="Shenoy N."/>
            <person name="Sisk P."/>
            <person name="Stolte C."/>
            <person name="Sykes S."/>
            <person name="Walk T."/>
            <person name="White J."/>
            <person name="Yandava C."/>
            <person name="Haas B."/>
            <person name="Henn M.R."/>
            <person name="Nusbaum C."/>
            <person name="Birren B."/>
        </authorList>
    </citation>
    <scope>NUCLEOTIDE SEQUENCE [LARGE SCALE GENOMIC DNA]</scope>
    <source>
        <strain evidence="2">NA</strain>
    </source>
</reference>
<protein>
    <submittedName>
        <fullName evidence="1">Uncharacterized protein</fullName>
    </submittedName>
</protein>